<dbReference type="NCBIfam" id="NF006604">
    <property type="entry name" value="PRK09148.1"/>
    <property type="match status" value="1"/>
</dbReference>
<organism evidence="6 7">
    <name type="scientific">Methylobacterium oryzae CBMB20</name>
    <dbReference type="NCBI Taxonomy" id="693986"/>
    <lineage>
        <taxon>Bacteria</taxon>
        <taxon>Pseudomonadati</taxon>
        <taxon>Pseudomonadota</taxon>
        <taxon>Alphaproteobacteria</taxon>
        <taxon>Hyphomicrobiales</taxon>
        <taxon>Methylobacteriaceae</taxon>
        <taxon>Methylobacterium</taxon>
    </lineage>
</organism>
<dbReference type="InterPro" id="IPR004838">
    <property type="entry name" value="NHTrfase_class1_PyrdxlP-BS"/>
</dbReference>
<dbReference type="KEGG" id="mor:MOC_5779"/>
<accession>A0A089QG02</accession>
<keyword evidence="3 4" id="KW-0808">Transferase</keyword>
<dbReference type="Gene3D" id="3.90.1150.10">
    <property type="entry name" value="Aspartate Aminotransferase, domain 1"/>
    <property type="match status" value="1"/>
</dbReference>
<dbReference type="GO" id="GO:0008483">
    <property type="term" value="F:transaminase activity"/>
    <property type="evidence" value="ECO:0007669"/>
    <property type="project" value="UniProtKB-KW"/>
</dbReference>
<dbReference type="PROSITE" id="PS00105">
    <property type="entry name" value="AA_TRANSFER_CLASS_1"/>
    <property type="match status" value="1"/>
</dbReference>
<evidence type="ECO:0000256" key="4">
    <source>
        <dbReference type="RuleBase" id="RU000481"/>
    </source>
</evidence>
<dbReference type="STRING" id="693986.MOC_5779"/>
<dbReference type="PANTHER" id="PTHR42832:SF1">
    <property type="entry name" value="GLUTAMATE-PYRUVATE AMINOTRANSFERASE ALAC"/>
    <property type="match status" value="1"/>
</dbReference>
<evidence type="ECO:0000256" key="2">
    <source>
        <dbReference type="ARBA" id="ARBA00022576"/>
    </source>
</evidence>
<dbReference type="PANTHER" id="PTHR42832">
    <property type="entry name" value="AMINO ACID AMINOTRANSFERASE"/>
    <property type="match status" value="1"/>
</dbReference>
<reference evidence="6 7" key="1">
    <citation type="journal article" date="2014" name="PLoS ONE">
        <title>Genome Information of Methylobacterium oryzae, a Plant-Probiotic Methylotroph in the Phyllosphere.</title>
        <authorList>
            <person name="Kwak M.J."/>
            <person name="Jeong H."/>
            <person name="Madhaiyan M."/>
            <person name="Lee Y."/>
            <person name="Sa T.M."/>
            <person name="Oh T.K."/>
            <person name="Kim J.F."/>
        </authorList>
    </citation>
    <scope>NUCLEOTIDE SEQUENCE [LARGE SCALE GENOMIC DNA]</scope>
    <source>
        <strain evidence="6 7">CBMB20</strain>
    </source>
</reference>
<dbReference type="CDD" id="cd00609">
    <property type="entry name" value="AAT_like"/>
    <property type="match status" value="1"/>
</dbReference>
<dbReference type="EC" id="2.6.1.-" evidence="4"/>
<dbReference type="EMBL" id="CP003811">
    <property type="protein sequence ID" value="AIQ93534.1"/>
    <property type="molecule type" value="Genomic_DNA"/>
</dbReference>
<keyword evidence="7" id="KW-1185">Reference proteome</keyword>
<dbReference type="eggNOG" id="COG0436">
    <property type="taxonomic scope" value="Bacteria"/>
</dbReference>
<gene>
    <name evidence="6" type="ORF">MOC_5779</name>
</gene>
<dbReference type="InterPro" id="IPR050881">
    <property type="entry name" value="LL-DAP_aminotransferase"/>
</dbReference>
<dbReference type="SUPFAM" id="SSF53383">
    <property type="entry name" value="PLP-dependent transferases"/>
    <property type="match status" value="1"/>
</dbReference>
<dbReference type="Gene3D" id="3.40.640.10">
    <property type="entry name" value="Type I PLP-dependent aspartate aminotransferase-like (Major domain)"/>
    <property type="match status" value="1"/>
</dbReference>
<proteinExistence type="inferred from homology"/>
<feature type="domain" description="Aminotransferase class I/classII large" evidence="5">
    <location>
        <begin position="35"/>
        <end position="387"/>
    </location>
</feature>
<dbReference type="Proteomes" id="UP000029492">
    <property type="component" value="Chromosome"/>
</dbReference>
<keyword evidence="2 4" id="KW-0032">Aminotransferase</keyword>
<dbReference type="Pfam" id="PF00155">
    <property type="entry name" value="Aminotran_1_2"/>
    <property type="match status" value="1"/>
</dbReference>
<name>A0A089QG02_9HYPH</name>
<dbReference type="InterPro" id="IPR004839">
    <property type="entry name" value="Aminotransferase_I/II_large"/>
</dbReference>
<evidence type="ECO:0000313" key="6">
    <source>
        <dbReference type="EMBL" id="AIQ93534.1"/>
    </source>
</evidence>
<dbReference type="InterPro" id="IPR015421">
    <property type="entry name" value="PyrdxlP-dep_Trfase_major"/>
</dbReference>
<evidence type="ECO:0000313" key="7">
    <source>
        <dbReference type="Proteomes" id="UP000029492"/>
    </source>
</evidence>
<evidence type="ECO:0000256" key="3">
    <source>
        <dbReference type="ARBA" id="ARBA00022679"/>
    </source>
</evidence>
<dbReference type="InterPro" id="IPR015424">
    <property type="entry name" value="PyrdxlP-dep_Trfase"/>
</dbReference>
<comment type="cofactor">
    <cofactor evidence="1 4">
        <name>pyridoxal 5'-phosphate</name>
        <dbReference type="ChEBI" id="CHEBI:597326"/>
    </cofactor>
</comment>
<evidence type="ECO:0000256" key="1">
    <source>
        <dbReference type="ARBA" id="ARBA00001933"/>
    </source>
</evidence>
<comment type="similarity">
    <text evidence="4">Belongs to the class-I pyridoxal-phosphate-dependent aminotransferase family.</text>
</comment>
<dbReference type="GO" id="GO:0030170">
    <property type="term" value="F:pyridoxal phosphate binding"/>
    <property type="evidence" value="ECO:0007669"/>
    <property type="project" value="InterPro"/>
</dbReference>
<dbReference type="InterPro" id="IPR015422">
    <property type="entry name" value="PyrdxlP-dep_Trfase_small"/>
</dbReference>
<sequence>MDTPMTDFHRIKRLPPYVFEQVNRIKAAARAQGADIIDLGMGNPDLDAPKHVIAKLCETAGRPRTDRYSASKGIAGLRKAQAGYYQRRFGVTLNPDTQVVATLGSKEGFANMAQAITAPGDVVLVPNPSYPIHAFGFLMAGGVIRSVPAEPTPAMFPALERAMRHSIPKPVALVVCYPSNPTAYVASLDFYRDLVAFAKQHELILLSDLAYAEVYFDDNPPPSVLQVPGAIDCTVEFTSLSKTYSMAGWRMGFAVGNERLLAALTRVKSYLDYGAFTPIQVAATAALNGPDDCIHEMRSIYRKRRDALVESFGKAGWTIPSPASSMFAWVPIPERYREMGSLEFSKLLLEKSDVAVAPGIGFGEFGDEYVRIALVENEQRIRQAARNIRRFFDGTDKTLHNVVPMVRAG</sequence>
<evidence type="ECO:0000259" key="5">
    <source>
        <dbReference type="Pfam" id="PF00155"/>
    </source>
</evidence>
<protein>
    <recommendedName>
        <fullName evidence="4">Aminotransferase</fullName>
        <ecNumber evidence="4">2.6.1.-</ecNumber>
    </recommendedName>
</protein>
<dbReference type="AlphaFoldDB" id="A0A089QG02"/>
<dbReference type="HOGENOM" id="CLU_017584_4_5_5"/>